<feature type="transmembrane region" description="Helical" evidence="1">
    <location>
        <begin position="204"/>
        <end position="224"/>
    </location>
</feature>
<gene>
    <name evidence="2" type="ORF">DEBURN_LOCUS9551</name>
</gene>
<feature type="transmembrane region" description="Helical" evidence="1">
    <location>
        <begin position="270"/>
        <end position="289"/>
    </location>
</feature>
<organism evidence="2 3">
    <name type="scientific">Diversispora eburnea</name>
    <dbReference type="NCBI Taxonomy" id="1213867"/>
    <lineage>
        <taxon>Eukaryota</taxon>
        <taxon>Fungi</taxon>
        <taxon>Fungi incertae sedis</taxon>
        <taxon>Mucoromycota</taxon>
        <taxon>Glomeromycotina</taxon>
        <taxon>Glomeromycetes</taxon>
        <taxon>Diversisporales</taxon>
        <taxon>Diversisporaceae</taxon>
        <taxon>Diversispora</taxon>
    </lineage>
</organism>
<proteinExistence type="predicted"/>
<dbReference type="EMBL" id="CAJVPK010001901">
    <property type="protein sequence ID" value="CAG8601662.1"/>
    <property type="molecule type" value="Genomic_DNA"/>
</dbReference>
<keyword evidence="1" id="KW-1133">Transmembrane helix</keyword>
<name>A0A9N9CIM4_9GLOM</name>
<feature type="transmembrane region" description="Helical" evidence="1">
    <location>
        <begin position="151"/>
        <end position="169"/>
    </location>
</feature>
<comment type="caution">
    <text evidence="2">The sequence shown here is derived from an EMBL/GenBank/DDBJ whole genome shotgun (WGS) entry which is preliminary data.</text>
</comment>
<dbReference type="Proteomes" id="UP000789706">
    <property type="component" value="Unassembled WGS sequence"/>
</dbReference>
<accession>A0A9N9CIM4</accession>
<feature type="transmembrane region" description="Helical" evidence="1">
    <location>
        <begin position="121"/>
        <end position="139"/>
    </location>
</feature>
<keyword evidence="3" id="KW-1185">Reference proteome</keyword>
<protein>
    <submittedName>
        <fullName evidence="2">8155_t:CDS:1</fullName>
    </submittedName>
</protein>
<keyword evidence="1" id="KW-0472">Membrane</keyword>
<sequence length="313" mass="34809">MEILNKLQEPIPQYVSGTFPAIATIGAAPFNSFRAKLLWIFRILGCPFTGLTYFCNVKNNDPLAMCAYWLPSENFEKEDGKKIPYRPFGHYAMELSPESEQYRKINECVAKSSVLERLGSLATAYFILVGTITAIAKLARVSDRDNCSDWTYLPILLSWTLPAIVIRTIKGKIVVFDPSVKLVNEKIIASKLSSGMRSDSRAHILITAVASITIPWITVAIAYFTPPVSFACRSKFLTIFCSIWSFNNTIAYISHIVGEKTVRGRSVIHSWFCFSGIVIAFLLVFLGILSNGPSWWVTLFGKGCDVSSVCTNG</sequence>
<dbReference type="AlphaFoldDB" id="A0A9N9CIM4"/>
<reference evidence="2" key="1">
    <citation type="submission" date="2021-06" db="EMBL/GenBank/DDBJ databases">
        <authorList>
            <person name="Kallberg Y."/>
            <person name="Tangrot J."/>
            <person name="Rosling A."/>
        </authorList>
    </citation>
    <scope>NUCLEOTIDE SEQUENCE</scope>
    <source>
        <strain evidence="2">AZ414A</strain>
    </source>
</reference>
<keyword evidence="1" id="KW-0812">Transmembrane</keyword>
<evidence type="ECO:0000256" key="1">
    <source>
        <dbReference type="SAM" id="Phobius"/>
    </source>
</evidence>
<evidence type="ECO:0000313" key="3">
    <source>
        <dbReference type="Proteomes" id="UP000789706"/>
    </source>
</evidence>
<feature type="transmembrane region" description="Helical" evidence="1">
    <location>
        <begin position="236"/>
        <end position="258"/>
    </location>
</feature>
<evidence type="ECO:0000313" key="2">
    <source>
        <dbReference type="EMBL" id="CAG8601662.1"/>
    </source>
</evidence>
<dbReference type="OrthoDB" id="2390474at2759"/>